<comment type="similarity">
    <text evidence="7">Belongs to the DNA polymerase HolA subunit family.</text>
</comment>
<evidence type="ECO:0000256" key="2">
    <source>
        <dbReference type="ARBA" id="ARBA00017703"/>
    </source>
</evidence>
<keyword evidence="5" id="KW-0235">DNA replication</keyword>
<dbReference type="InterPro" id="IPR048466">
    <property type="entry name" value="DNA_pol3_delta-like_C"/>
</dbReference>
<evidence type="ECO:0000256" key="3">
    <source>
        <dbReference type="ARBA" id="ARBA00022679"/>
    </source>
</evidence>
<proteinExistence type="inferred from homology"/>
<dbReference type="EC" id="2.7.7.7" evidence="1"/>
<dbReference type="InterPro" id="IPR008921">
    <property type="entry name" value="DNA_pol3_clamp-load_cplx_C"/>
</dbReference>
<evidence type="ECO:0000259" key="9">
    <source>
        <dbReference type="Pfam" id="PF06144"/>
    </source>
</evidence>
<dbReference type="GO" id="GO:0009360">
    <property type="term" value="C:DNA polymerase III complex"/>
    <property type="evidence" value="ECO:0007669"/>
    <property type="project" value="InterPro"/>
</dbReference>
<dbReference type="AlphaFoldDB" id="A0A2J0KZH3"/>
<sequence length="325" mass="36778">MKDPKKGNVYLLIGEESYLKEDFIQKTKNRFLDESNKELNFISFSAKDSGIEDILSSAKTAPFLSKKRVVVIKDVEKLEERKRDILLSFLKNPPESACLILESSKESGRQFMEDKFLTALSRHATLFKAEHPSYNALDAWVRQIAASSGKKITKEAVELLKELSGNDLGVLSKEVEKLISFIDKKDAISLEDVEKIIGKSVKEDVFILVDYIGSKDASKALLLCKNLLQHGKKAHEIIGLIGWYLRKLLLAKLALQTGKNQDVVLRELGLRRFYMNKLAGLLDNFKIDELKEKLKLLFVAERSIKTSSSKPEFILDVLISRLCAD</sequence>
<dbReference type="NCBIfam" id="TIGR01128">
    <property type="entry name" value="holA"/>
    <property type="match status" value="1"/>
</dbReference>
<feature type="domain" description="DNA polymerase III delta N-terminal" evidence="9">
    <location>
        <begin position="10"/>
        <end position="129"/>
    </location>
</feature>
<dbReference type="Proteomes" id="UP000230052">
    <property type="component" value="Unassembled WGS sequence"/>
</dbReference>
<dbReference type="InterPro" id="IPR005790">
    <property type="entry name" value="DNA_polIII_delta"/>
</dbReference>
<dbReference type="PANTHER" id="PTHR34388:SF1">
    <property type="entry name" value="DNA POLYMERASE III SUBUNIT DELTA"/>
    <property type="match status" value="1"/>
</dbReference>
<evidence type="ECO:0000313" key="11">
    <source>
        <dbReference type="EMBL" id="PIU41810.1"/>
    </source>
</evidence>
<evidence type="ECO:0000313" key="12">
    <source>
        <dbReference type="Proteomes" id="UP000230052"/>
    </source>
</evidence>
<dbReference type="GO" id="GO:0003677">
    <property type="term" value="F:DNA binding"/>
    <property type="evidence" value="ECO:0007669"/>
    <property type="project" value="InterPro"/>
</dbReference>
<comment type="caution">
    <text evidence="11">The sequence shown here is derived from an EMBL/GenBank/DDBJ whole genome shotgun (WGS) entry which is preliminary data.</text>
</comment>
<dbReference type="Pfam" id="PF21694">
    <property type="entry name" value="DNA_pol3_delta_C"/>
    <property type="match status" value="1"/>
</dbReference>
<name>A0A2J0KZH3_9BACT</name>
<evidence type="ECO:0000256" key="6">
    <source>
        <dbReference type="ARBA" id="ARBA00022932"/>
    </source>
</evidence>
<dbReference type="SUPFAM" id="SSF48019">
    <property type="entry name" value="post-AAA+ oligomerization domain-like"/>
    <property type="match status" value="1"/>
</dbReference>
<organism evidence="11 12">
    <name type="scientific">Candidatus Aquitaenariimonas noxiae</name>
    <dbReference type="NCBI Taxonomy" id="1974741"/>
    <lineage>
        <taxon>Bacteria</taxon>
        <taxon>Pseudomonadati</taxon>
        <taxon>Candidatus Omnitrophota</taxon>
        <taxon>Candidatus Aquitaenariimonas</taxon>
    </lineage>
</organism>
<dbReference type="InterPro" id="IPR027417">
    <property type="entry name" value="P-loop_NTPase"/>
</dbReference>
<dbReference type="PANTHER" id="PTHR34388">
    <property type="entry name" value="DNA POLYMERASE III SUBUNIT DELTA"/>
    <property type="match status" value="1"/>
</dbReference>
<dbReference type="GO" id="GO:0006261">
    <property type="term" value="P:DNA-templated DNA replication"/>
    <property type="evidence" value="ECO:0007669"/>
    <property type="project" value="TreeGrafter"/>
</dbReference>
<evidence type="ECO:0000256" key="7">
    <source>
        <dbReference type="ARBA" id="ARBA00034754"/>
    </source>
</evidence>
<dbReference type="GO" id="GO:0003887">
    <property type="term" value="F:DNA-directed DNA polymerase activity"/>
    <property type="evidence" value="ECO:0007669"/>
    <property type="project" value="UniProtKB-KW"/>
</dbReference>
<dbReference type="EMBL" id="PEWV01000032">
    <property type="protein sequence ID" value="PIU41810.1"/>
    <property type="molecule type" value="Genomic_DNA"/>
</dbReference>
<reference evidence="11 12" key="1">
    <citation type="submission" date="2017-09" db="EMBL/GenBank/DDBJ databases">
        <title>Depth-based differentiation of microbial function through sediment-hosted aquifers and enrichment of novel symbionts in the deep terrestrial subsurface.</title>
        <authorList>
            <person name="Probst A.J."/>
            <person name="Ladd B."/>
            <person name="Jarett J.K."/>
            <person name="Geller-Mcgrath D.E."/>
            <person name="Sieber C.M."/>
            <person name="Emerson J.B."/>
            <person name="Anantharaman K."/>
            <person name="Thomas B.C."/>
            <person name="Malmstrom R."/>
            <person name="Stieglmeier M."/>
            <person name="Klingl A."/>
            <person name="Woyke T."/>
            <person name="Ryan C.M."/>
            <person name="Banfield J.F."/>
        </authorList>
    </citation>
    <scope>NUCLEOTIDE SEQUENCE [LARGE SCALE GENOMIC DNA]</scope>
    <source>
        <strain evidence="11">CG07_land_8_20_14_0_80_42_15</strain>
    </source>
</reference>
<dbReference type="Gene3D" id="1.10.8.60">
    <property type="match status" value="1"/>
</dbReference>
<feature type="domain" description="DNA polymerase III delta subunit-like C-terminal" evidence="10">
    <location>
        <begin position="203"/>
        <end position="321"/>
    </location>
</feature>
<protein>
    <recommendedName>
        <fullName evidence="2">DNA polymerase III subunit delta</fullName>
        <ecNumber evidence="1">2.7.7.7</ecNumber>
    </recommendedName>
</protein>
<keyword evidence="6" id="KW-0239">DNA-directed DNA polymerase</keyword>
<evidence type="ECO:0000256" key="4">
    <source>
        <dbReference type="ARBA" id="ARBA00022695"/>
    </source>
</evidence>
<dbReference type="Pfam" id="PF06144">
    <property type="entry name" value="DNA_pol3_delta"/>
    <property type="match status" value="1"/>
</dbReference>
<dbReference type="Gene3D" id="3.40.50.300">
    <property type="entry name" value="P-loop containing nucleotide triphosphate hydrolases"/>
    <property type="match status" value="1"/>
</dbReference>
<evidence type="ECO:0000256" key="1">
    <source>
        <dbReference type="ARBA" id="ARBA00012417"/>
    </source>
</evidence>
<evidence type="ECO:0000256" key="5">
    <source>
        <dbReference type="ARBA" id="ARBA00022705"/>
    </source>
</evidence>
<dbReference type="Gene3D" id="1.20.272.10">
    <property type="match status" value="1"/>
</dbReference>
<evidence type="ECO:0000256" key="8">
    <source>
        <dbReference type="ARBA" id="ARBA00049244"/>
    </source>
</evidence>
<gene>
    <name evidence="11" type="primary">holA</name>
    <name evidence="11" type="ORF">COS99_03290</name>
</gene>
<comment type="catalytic activity">
    <reaction evidence="8">
        <text>DNA(n) + a 2'-deoxyribonucleoside 5'-triphosphate = DNA(n+1) + diphosphate</text>
        <dbReference type="Rhea" id="RHEA:22508"/>
        <dbReference type="Rhea" id="RHEA-COMP:17339"/>
        <dbReference type="Rhea" id="RHEA-COMP:17340"/>
        <dbReference type="ChEBI" id="CHEBI:33019"/>
        <dbReference type="ChEBI" id="CHEBI:61560"/>
        <dbReference type="ChEBI" id="CHEBI:173112"/>
        <dbReference type="EC" id="2.7.7.7"/>
    </reaction>
</comment>
<keyword evidence="4" id="KW-0548">Nucleotidyltransferase</keyword>
<accession>A0A2J0KZH3</accession>
<dbReference type="SUPFAM" id="SSF52540">
    <property type="entry name" value="P-loop containing nucleoside triphosphate hydrolases"/>
    <property type="match status" value="1"/>
</dbReference>
<dbReference type="InterPro" id="IPR010372">
    <property type="entry name" value="DNA_pol3_delta_N"/>
</dbReference>
<keyword evidence="3" id="KW-0808">Transferase</keyword>
<evidence type="ECO:0000259" key="10">
    <source>
        <dbReference type="Pfam" id="PF21694"/>
    </source>
</evidence>